<comment type="caution">
    <text evidence="2">The sequence shown here is derived from an EMBL/GenBank/DDBJ whole genome shotgun (WGS) entry which is preliminary data.</text>
</comment>
<dbReference type="AlphaFoldDB" id="A0A7I8VIL8"/>
<dbReference type="EMBL" id="CAJFCJ010000006">
    <property type="protein sequence ID" value="CAD5115531.1"/>
    <property type="molecule type" value="Genomic_DNA"/>
</dbReference>
<reference evidence="2 3" key="1">
    <citation type="submission" date="2020-08" db="EMBL/GenBank/DDBJ databases">
        <authorList>
            <person name="Hejnol A."/>
        </authorList>
    </citation>
    <scope>NUCLEOTIDE SEQUENCE [LARGE SCALE GENOMIC DNA]</scope>
</reference>
<sequence length="335" mass="37940">MEIFKTVFFFVFVLCQLCYAADVLSVDCQPPSIAEGTEGMIIVQKLIPDSPLRCSVTVLPPNKVTANVQQLTLNNNGQIAFKINVIPDGKPGDYEAVLIISCDGQPVFTKKIPVISTDSIVEGDPHFSQLIVDRQTEQIERICYDVSGKSGDYIEIYTHQPTKTYVYGQLLDDYYMHIIKIFSTLGNVTVSTKHVKFNNEVLYAWEESNDIRLYHRGGYMIKIDDNSVTVEVVNKEDMTFRVTRSKHPVTGHYLDFGVFGMLKYDNVDGLLGRIGNNLFKFYDFVQTEDNTKRGTILINGHFAVASKKSKSNSCWLVDVKDVLHPYSITDYILRN</sequence>
<accession>A0A7I8VIL8</accession>
<organism evidence="2 3">
    <name type="scientific">Dimorphilus gyrociliatus</name>
    <dbReference type="NCBI Taxonomy" id="2664684"/>
    <lineage>
        <taxon>Eukaryota</taxon>
        <taxon>Metazoa</taxon>
        <taxon>Spiralia</taxon>
        <taxon>Lophotrochozoa</taxon>
        <taxon>Annelida</taxon>
        <taxon>Polychaeta</taxon>
        <taxon>Polychaeta incertae sedis</taxon>
        <taxon>Dinophilidae</taxon>
        <taxon>Dimorphilus</taxon>
    </lineage>
</organism>
<gene>
    <name evidence="2" type="ORF">DGYR_LOCUS4261</name>
</gene>
<evidence type="ECO:0000256" key="1">
    <source>
        <dbReference type="SAM" id="SignalP"/>
    </source>
</evidence>
<proteinExistence type="predicted"/>
<keyword evidence="3" id="KW-1185">Reference proteome</keyword>
<name>A0A7I8VIL8_9ANNE</name>
<dbReference type="Proteomes" id="UP000549394">
    <property type="component" value="Unassembled WGS sequence"/>
</dbReference>
<keyword evidence="1" id="KW-0732">Signal</keyword>
<feature type="signal peptide" evidence="1">
    <location>
        <begin position="1"/>
        <end position="20"/>
    </location>
</feature>
<feature type="chain" id="PRO_5029803361" evidence="1">
    <location>
        <begin position="21"/>
        <end position="335"/>
    </location>
</feature>
<protein>
    <submittedName>
        <fullName evidence="2">DgyrCDS4499</fullName>
    </submittedName>
</protein>
<evidence type="ECO:0000313" key="3">
    <source>
        <dbReference type="Proteomes" id="UP000549394"/>
    </source>
</evidence>
<evidence type="ECO:0000313" key="2">
    <source>
        <dbReference type="EMBL" id="CAD5115531.1"/>
    </source>
</evidence>